<dbReference type="EMBL" id="CAXLJM020000027">
    <property type="protein sequence ID" value="CAL8095710.1"/>
    <property type="molecule type" value="Genomic_DNA"/>
</dbReference>
<keyword evidence="6" id="KW-0812">Transmembrane</keyword>
<evidence type="ECO:0000256" key="5">
    <source>
        <dbReference type="SAM" id="MobiDB-lite"/>
    </source>
</evidence>
<keyword evidence="6" id="KW-0472">Membrane</keyword>
<evidence type="ECO:0000313" key="9">
    <source>
        <dbReference type="Proteomes" id="UP001642540"/>
    </source>
</evidence>
<feature type="transmembrane region" description="Helical" evidence="6">
    <location>
        <begin position="20"/>
        <end position="39"/>
    </location>
</feature>
<evidence type="ECO:0000313" key="8">
    <source>
        <dbReference type="EMBL" id="CAL8095710.1"/>
    </source>
</evidence>
<comment type="caution">
    <text evidence="8">The sequence shown here is derived from an EMBL/GenBank/DDBJ whole genome shotgun (WGS) entry which is preliminary data.</text>
</comment>
<dbReference type="InterPro" id="IPR001841">
    <property type="entry name" value="Znf_RING"/>
</dbReference>
<organism evidence="8 9">
    <name type="scientific">Orchesella dallaii</name>
    <dbReference type="NCBI Taxonomy" id="48710"/>
    <lineage>
        <taxon>Eukaryota</taxon>
        <taxon>Metazoa</taxon>
        <taxon>Ecdysozoa</taxon>
        <taxon>Arthropoda</taxon>
        <taxon>Hexapoda</taxon>
        <taxon>Collembola</taxon>
        <taxon>Entomobryomorpha</taxon>
        <taxon>Entomobryoidea</taxon>
        <taxon>Orchesellidae</taxon>
        <taxon>Orchesellinae</taxon>
        <taxon>Orchesella</taxon>
    </lineage>
</organism>
<dbReference type="Pfam" id="PF13639">
    <property type="entry name" value="zf-RING_2"/>
    <property type="match status" value="1"/>
</dbReference>
<dbReference type="PANTHER" id="PTHR23041:SF78">
    <property type="entry name" value="E3 UBIQUITIN-PROTEIN LIGASE RNF4"/>
    <property type="match status" value="1"/>
</dbReference>
<dbReference type="InterPro" id="IPR047134">
    <property type="entry name" value="RNF4"/>
</dbReference>
<evidence type="ECO:0000256" key="6">
    <source>
        <dbReference type="SAM" id="Phobius"/>
    </source>
</evidence>
<dbReference type="PROSITE" id="PS50089">
    <property type="entry name" value="ZF_RING_2"/>
    <property type="match status" value="1"/>
</dbReference>
<reference evidence="8 9" key="1">
    <citation type="submission" date="2024-08" db="EMBL/GenBank/DDBJ databases">
        <authorList>
            <person name="Cucini C."/>
            <person name="Frati F."/>
        </authorList>
    </citation>
    <scope>NUCLEOTIDE SEQUENCE [LARGE SCALE GENOMIC DNA]</scope>
</reference>
<dbReference type="SUPFAM" id="SSF57850">
    <property type="entry name" value="RING/U-box"/>
    <property type="match status" value="1"/>
</dbReference>
<sequence length="144" mass="15721">MPNSNNQQNSSGSGVRTAAAVGFGAVLGALAAGAAWYFTSDEESRSSSQRHEVYHTSHPVHRPSQPLPTANNDTDKDEKDGTIKMCEVCFVSFEELKECGVQIVSTPCGHVYCRDCIVGALQVKPECPHCRGEVEVHNLRRLYL</sequence>
<dbReference type="InterPro" id="IPR017907">
    <property type="entry name" value="Znf_RING_CS"/>
</dbReference>
<keyword evidence="9" id="KW-1185">Reference proteome</keyword>
<gene>
    <name evidence="8" type="ORF">ODALV1_LOCUS9157</name>
</gene>
<proteinExistence type="predicted"/>
<dbReference type="SMART" id="SM00184">
    <property type="entry name" value="RING"/>
    <property type="match status" value="1"/>
</dbReference>
<dbReference type="Gene3D" id="3.30.40.10">
    <property type="entry name" value="Zinc/RING finger domain, C3HC4 (zinc finger)"/>
    <property type="match status" value="1"/>
</dbReference>
<keyword evidence="3" id="KW-0862">Zinc</keyword>
<dbReference type="PANTHER" id="PTHR23041">
    <property type="entry name" value="RING FINGER DOMAIN-CONTAINING"/>
    <property type="match status" value="1"/>
</dbReference>
<evidence type="ECO:0000256" key="2">
    <source>
        <dbReference type="ARBA" id="ARBA00022771"/>
    </source>
</evidence>
<evidence type="ECO:0000256" key="3">
    <source>
        <dbReference type="ARBA" id="ARBA00022833"/>
    </source>
</evidence>
<dbReference type="PROSITE" id="PS00518">
    <property type="entry name" value="ZF_RING_1"/>
    <property type="match status" value="1"/>
</dbReference>
<evidence type="ECO:0000256" key="1">
    <source>
        <dbReference type="ARBA" id="ARBA00022723"/>
    </source>
</evidence>
<evidence type="ECO:0000256" key="4">
    <source>
        <dbReference type="PROSITE-ProRule" id="PRU00175"/>
    </source>
</evidence>
<accession>A0ABP1QGV5</accession>
<keyword evidence="2 4" id="KW-0863">Zinc-finger</keyword>
<dbReference type="InterPro" id="IPR013083">
    <property type="entry name" value="Znf_RING/FYVE/PHD"/>
</dbReference>
<protein>
    <recommendedName>
        <fullName evidence="7">RING-type domain-containing protein</fullName>
    </recommendedName>
</protein>
<evidence type="ECO:0000259" key="7">
    <source>
        <dbReference type="PROSITE" id="PS50089"/>
    </source>
</evidence>
<feature type="domain" description="RING-type" evidence="7">
    <location>
        <begin position="86"/>
        <end position="131"/>
    </location>
</feature>
<keyword evidence="6" id="KW-1133">Transmembrane helix</keyword>
<dbReference type="Proteomes" id="UP001642540">
    <property type="component" value="Unassembled WGS sequence"/>
</dbReference>
<keyword evidence="1" id="KW-0479">Metal-binding</keyword>
<name>A0ABP1QGV5_9HEXA</name>
<feature type="region of interest" description="Disordered" evidence="5">
    <location>
        <begin position="47"/>
        <end position="79"/>
    </location>
</feature>